<accession>A0A5J4RQU3</accession>
<dbReference type="InterPro" id="IPR013222">
    <property type="entry name" value="Glyco_hyd_98_carb-bd"/>
</dbReference>
<dbReference type="GO" id="GO:0004560">
    <property type="term" value="F:alpha-L-fucosidase activity"/>
    <property type="evidence" value="ECO:0007669"/>
    <property type="project" value="TreeGrafter"/>
</dbReference>
<dbReference type="Gene3D" id="3.40.50.850">
    <property type="entry name" value="Isochorismatase-like"/>
    <property type="match status" value="1"/>
</dbReference>
<dbReference type="Pfam" id="PF21307">
    <property type="entry name" value="Glyco_hydro_95_C"/>
    <property type="match status" value="1"/>
</dbReference>
<dbReference type="InterPro" id="IPR054363">
    <property type="entry name" value="GH95_cat"/>
</dbReference>
<dbReference type="InterPro" id="IPR012341">
    <property type="entry name" value="6hp_glycosidase-like_sf"/>
</dbReference>
<dbReference type="InterPro" id="IPR036380">
    <property type="entry name" value="Isochorismatase-like_sf"/>
</dbReference>
<dbReference type="InterPro" id="IPR013780">
    <property type="entry name" value="Glyco_hydro_b"/>
</dbReference>
<dbReference type="InterPro" id="IPR008928">
    <property type="entry name" value="6-hairpin_glycosidase_sf"/>
</dbReference>
<organism evidence="2">
    <name type="scientific">termite gut metagenome</name>
    <dbReference type="NCBI Taxonomy" id="433724"/>
    <lineage>
        <taxon>unclassified sequences</taxon>
        <taxon>metagenomes</taxon>
        <taxon>organismal metagenomes</taxon>
    </lineage>
</organism>
<dbReference type="Gene3D" id="1.50.10.10">
    <property type="match status" value="1"/>
</dbReference>
<dbReference type="SUPFAM" id="SSF52499">
    <property type="entry name" value="Isochorismatase-like hydrolases"/>
    <property type="match status" value="1"/>
</dbReference>
<dbReference type="Gene3D" id="2.70.98.50">
    <property type="entry name" value="putative glycoside hydrolase family protein from bacillus halodurans"/>
    <property type="match status" value="1"/>
</dbReference>
<sequence>MRNKNRLKIPVQTTLFSLLLVCLPAFAQRLHVSKQLTLQCLTRNAVTGESIVTPTGLNPAKTAIIIIDMWNFHWCMTATERVSAMVPRMNAVLDIARKLGMQIIWNPSDAVTAYSGYPQYEKALAVEHRHAPEIRPALVTQFTAPVGDCMCGPGFRCGVNYGWDGMHPDLLIGDSDLISASTDEIYSLLSERGITDVIYMGVHTNMCVYGKPGAISYLWKAGFNCLLARDLNDAFTTYDPVSGYTPDQGTTEIDENLQTAGIPTVNMGEEFRKAGLLKSGVPLDYVRFAPWGKPERPYLTDKKVLVTLTAPWLEDMEIRYTSDGSEPTKKSPLYAAPLEISQTTVLRAAAFRKGKCVSLPSSAYYAVMPVIPPKPDVYLEDLPYLSNAYLPSFLWQPQKCKSFEGKPLRVSGKSYDHGMGFRAPSSVQYAIKPEYERFVSLAGIDENMLGAINGRFVAQHSSVVFRLFIDGKLMAASPVMRISQEPWRFDVEIPPGSLRINLVCMDAGSRSLLDYGNWIDAGFISKEIAVNQVPMKWWYDVPATKFWEGLPIGTGRFGAMIPGSIDHEVISFNDETLWTGGPYNPNNPEGPEILKKVREYAFAHKWLEATNEAWKLSSDPVSIQNYQAMAQLNIRYDGHDPDKASGYKRSLDMGNALVDVDYQIDGVNYSRKVFASYPDQVIVIRLTADKKGKINLSGWFTSLQPSASTHVEQDEIVMEGSTIAKEEGTARKSIYLSPGFAEYLKKRNVDDPNRLLPPQMKWQSKVKIISEGGILTSEGDKLVLKDADAATLILAGATNWKAWNDVSADAKQRCDDYVSNAARQSYKQLLKRHLDDYCPLFAACKIDLGPEPDPSMTTTQSMEAIRGGAIDPAYEARYFQYGRYLLLAASRENTLAFNNHNIWLNDLTGRWNGRWTLNFNLQECFWPIENANLPKVNESLVYFVEQLAQAGAHTAHELYGCRGWCSHLGADVWFNTAPTDGHPQHAVFPVSGMWLMQQLYDHYLYDPDSAYLKRIYPLLKGSVEFCLDFLVKDPETGYVVTCPSTSPENSFVDDKGNRVAVSYGSSGDNQVVRNLLRNFIEASKVLKVDAQMSRQSAKILNQLPPHRIGSFGQLQEWLFDFKEFEVTHRHMMHLFAVYPDDDITIRKTPQLAEAAKVVLKRRGDFKYKGMFSAWKINLYARLEETEKAYNLLHIMLTDVSVHPYKEDSRVTPSMEGNQGVTAITAGITEMLMQSHSSELSLLPALPAQWKDGAVQGLRARGGFDVDMAWKDNALTQAIVKAHYDTCCRLRTKSSVKVFSSSNEVKITSLGENLIEFEAKAGEKYEIVTI</sequence>
<dbReference type="Pfam" id="PF08305">
    <property type="entry name" value="NPCBM"/>
    <property type="match status" value="1"/>
</dbReference>
<dbReference type="GO" id="GO:0005975">
    <property type="term" value="P:carbohydrate metabolic process"/>
    <property type="evidence" value="ECO:0007669"/>
    <property type="project" value="InterPro"/>
</dbReference>
<proteinExistence type="predicted"/>
<dbReference type="InterPro" id="IPR038637">
    <property type="entry name" value="NPCBM_sf"/>
</dbReference>
<feature type="domain" description="Glycosyl hydrolase family 98 putative carbohydrate-binding module" evidence="1">
    <location>
        <begin position="373"/>
        <end position="525"/>
    </location>
</feature>
<dbReference type="InterPro" id="IPR027414">
    <property type="entry name" value="GH95_N_dom"/>
</dbReference>
<dbReference type="InterPro" id="IPR059177">
    <property type="entry name" value="GH29D-like_dom"/>
</dbReference>
<dbReference type="Pfam" id="PF13290">
    <property type="entry name" value="CHB_HEX_C_1"/>
    <property type="match status" value="1"/>
</dbReference>
<evidence type="ECO:0000259" key="1">
    <source>
        <dbReference type="SMART" id="SM00776"/>
    </source>
</evidence>
<dbReference type="Gene3D" id="2.60.120.1060">
    <property type="entry name" value="NPCBM/NEW2 domain"/>
    <property type="match status" value="1"/>
</dbReference>
<dbReference type="Gene3D" id="2.60.40.1180">
    <property type="entry name" value="Golgi alpha-mannosidase II"/>
    <property type="match status" value="1"/>
</dbReference>
<dbReference type="Pfam" id="PF22124">
    <property type="entry name" value="Glyco_hydro_95_cat"/>
    <property type="match status" value="1"/>
</dbReference>
<dbReference type="InterPro" id="IPR049053">
    <property type="entry name" value="AFCA-like_C"/>
</dbReference>
<dbReference type="SUPFAM" id="SSF48208">
    <property type="entry name" value="Six-hairpin glycosidases"/>
    <property type="match status" value="1"/>
</dbReference>
<dbReference type="PANTHER" id="PTHR31084:SF0">
    <property type="entry name" value="ALPHA-L-FUCOSIDASE 2"/>
    <property type="match status" value="1"/>
</dbReference>
<dbReference type="Pfam" id="PF14498">
    <property type="entry name" value="Glyco_hyd_65N_2"/>
    <property type="match status" value="1"/>
</dbReference>
<dbReference type="EMBL" id="SNRY01000830">
    <property type="protein sequence ID" value="KAA6336078.1"/>
    <property type="molecule type" value="Genomic_DNA"/>
</dbReference>
<dbReference type="InterPro" id="IPR008979">
    <property type="entry name" value="Galactose-bd-like_sf"/>
</dbReference>
<gene>
    <name evidence="2" type="ORF">EZS27_015743</name>
</gene>
<name>A0A5J4RQU3_9ZZZZ</name>
<reference evidence="2" key="1">
    <citation type="submission" date="2019-03" db="EMBL/GenBank/DDBJ databases">
        <title>Single cell metagenomics reveals metabolic interactions within the superorganism composed of flagellate Streblomastix strix and complex community of Bacteroidetes bacteria on its surface.</title>
        <authorList>
            <person name="Treitli S.C."/>
            <person name="Kolisko M."/>
            <person name="Husnik F."/>
            <person name="Keeling P."/>
            <person name="Hampl V."/>
        </authorList>
    </citation>
    <scope>NUCLEOTIDE SEQUENCE</scope>
    <source>
        <strain evidence="2">STM</strain>
    </source>
</reference>
<comment type="caution">
    <text evidence="2">The sequence shown here is derived from an EMBL/GenBank/DDBJ whole genome shotgun (WGS) entry which is preliminary data.</text>
</comment>
<dbReference type="SMART" id="SM00776">
    <property type="entry name" value="NPCBM"/>
    <property type="match status" value="1"/>
</dbReference>
<protein>
    <recommendedName>
        <fullName evidence="1">Glycosyl hydrolase family 98 putative carbohydrate-binding module domain-containing protein</fullName>
    </recommendedName>
</protein>
<dbReference type="SUPFAM" id="SSF49785">
    <property type="entry name" value="Galactose-binding domain-like"/>
    <property type="match status" value="1"/>
</dbReference>
<evidence type="ECO:0000313" key="2">
    <source>
        <dbReference type="EMBL" id="KAA6336078.1"/>
    </source>
</evidence>
<dbReference type="PANTHER" id="PTHR31084">
    <property type="entry name" value="ALPHA-L-FUCOSIDASE 2"/>
    <property type="match status" value="1"/>
</dbReference>